<keyword evidence="9" id="KW-1185">Reference proteome</keyword>
<dbReference type="SMART" id="SM00028">
    <property type="entry name" value="TPR"/>
    <property type="match status" value="3"/>
</dbReference>
<dbReference type="InterPro" id="IPR011990">
    <property type="entry name" value="TPR-like_helical_dom_sf"/>
</dbReference>
<keyword evidence="4" id="KW-0408">Iron</keyword>
<feature type="binding site" evidence="4">
    <location>
        <position position="356"/>
    </location>
    <ligand>
        <name>Fe cation</name>
        <dbReference type="ChEBI" id="CHEBI:24875"/>
    </ligand>
</feature>
<dbReference type="RefSeq" id="WP_132963287.1">
    <property type="nucleotide sequence ID" value="NZ_SMAH01000014.1"/>
</dbReference>
<protein>
    <recommendedName>
        <fullName evidence="4">Lipopolysaccharide assembly protein B</fullName>
    </recommendedName>
</protein>
<keyword evidence="4" id="KW-1133">Transmembrane helix</keyword>
<sequence>MPFDWSWLLWALPVAFALGWLASRLDLRQWRLEGRRTPRAYFRGLHHLLNEQQDQAIDAFIEAVRNDPDAAELYFALGGLFRRRGDYDRAVRVHEHLLARADLPAAERERAQHALAHDFLKAGLLDRAEAAFRALLGTRYDTDARLALLHVYERGRDWARAAEMAETLEGSAHGSFRLRRAHHLCEQAMQLQRQQRTTEALALLEGLVQRTPESARAWVALAELRQTLGQTEGALRALHALAQHAPGHLPLVAHALAQWSRALGKPHAAQARALLQTWASQHPPALDVTQALATLDDDPAQGRRRYVEHLRHEPSLVAANLWLAGVGLGDDDAEPLVRRALERACEPLKRYRCAACGFEARQYFWRCPGCQGWDTYPPRRVEEL</sequence>
<gene>
    <name evidence="4" type="primary">lapB</name>
    <name evidence="7" type="synonym">lapB_1</name>
    <name evidence="6" type="ORF">EDC36_11450</name>
    <name evidence="7" type="ORF">Tigna_02054</name>
</gene>
<keyword evidence="4" id="KW-0997">Cell inner membrane</keyword>
<name>A0A4R3L7D8_9BURK</name>
<dbReference type="HAMAP" id="MF_00994">
    <property type="entry name" value="LPS_assembly_LapB"/>
    <property type="match status" value="1"/>
</dbReference>
<dbReference type="PANTHER" id="PTHR45586">
    <property type="entry name" value="TPR REPEAT-CONTAINING PROTEIN PA4667"/>
    <property type="match status" value="1"/>
</dbReference>
<dbReference type="InterPro" id="IPR051012">
    <property type="entry name" value="CellSynth/LPSAsmb/PSIAsmb"/>
</dbReference>
<dbReference type="PANTHER" id="PTHR45586:SF1">
    <property type="entry name" value="LIPOPOLYSACCHARIDE ASSEMBLY PROTEIN B"/>
    <property type="match status" value="1"/>
</dbReference>
<dbReference type="GO" id="GO:0009898">
    <property type="term" value="C:cytoplasmic side of plasma membrane"/>
    <property type="evidence" value="ECO:0007669"/>
    <property type="project" value="UniProtKB-UniRule"/>
</dbReference>
<evidence type="ECO:0000256" key="2">
    <source>
        <dbReference type="ARBA" id="ARBA00022737"/>
    </source>
</evidence>
<feature type="topological domain" description="Cytoplasmic" evidence="4">
    <location>
        <begin position="24"/>
        <end position="384"/>
    </location>
</feature>
<proteinExistence type="inferred from homology"/>
<evidence type="ECO:0000256" key="4">
    <source>
        <dbReference type="HAMAP-Rule" id="MF_00994"/>
    </source>
</evidence>
<dbReference type="EMBL" id="VJNC01000014">
    <property type="protein sequence ID" value="TSE20025.1"/>
    <property type="molecule type" value="Genomic_DNA"/>
</dbReference>
<keyword evidence="4" id="KW-0812">Transmembrane</keyword>
<feature type="binding site" evidence="4">
    <location>
        <position position="353"/>
    </location>
    <ligand>
        <name>Fe cation</name>
        <dbReference type="ChEBI" id="CHEBI:24875"/>
    </ligand>
</feature>
<evidence type="ECO:0000259" key="5">
    <source>
        <dbReference type="Pfam" id="PF18073"/>
    </source>
</evidence>
<dbReference type="NCBIfam" id="NF008755">
    <property type="entry name" value="PRK11788.1-3"/>
    <property type="match status" value="1"/>
</dbReference>
<evidence type="ECO:0000313" key="6">
    <source>
        <dbReference type="EMBL" id="TCS95412.1"/>
    </source>
</evidence>
<dbReference type="GO" id="GO:0046890">
    <property type="term" value="P:regulation of lipid biosynthetic process"/>
    <property type="evidence" value="ECO:0007669"/>
    <property type="project" value="UniProtKB-UniRule"/>
</dbReference>
<keyword evidence="3 4" id="KW-0802">TPR repeat</keyword>
<evidence type="ECO:0000313" key="8">
    <source>
        <dbReference type="Proteomes" id="UP000295536"/>
    </source>
</evidence>
<dbReference type="EMBL" id="SMAH01000014">
    <property type="protein sequence ID" value="TCS95412.1"/>
    <property type="molecule type" value="Genomic_DNA"/>
</dbReference>
<feature type="binding site" evidence="4">
    <location>
        <position position="367"/>
    </location>
    <ligand>
        <name>Fe cation</name>
        <dbReference type="ChEBI" id="CHEBI:24875"/>
    </ligand>
</feature>
<reference evidence="6 8" key="1">
    <citation type="submission" date="2019-03" db="EMBL/GenBank/DDBJ databases">
        <title>Genomic Encyclopedia of Type Strains, Phase IV (KMG-IV): sequencing the most valuable type-strain genomes for metagenomic binning, comparative biology and taxonomic classification.</title>
        <authorList>
            <person name="Goeker M."/>
        </authorList>
    </citation>
    <scope>NUCLEOTIDE SEQUENCE [LARGE SCALE GENOMIC DNA]</scope>
    <source>
        <strain evidence="6 8">DSM 12034</strain>
    </source>
</reference>
<dbReference type="Pfam" id="PF18073">
    <property type="entry name" value="Zn_ribbon_LapB"/>
    <property type="match status" value="1"/>
</dbReference>
<dbReference type="GO" id="GO:0008653">
    <property type="term" value="P:lipopolysaccharide metabolic process"/>
    <property type="evidence" value="ECO:0007669"/>
    <property type="project" value="InterPro"/>
</dbReference>
<dbReference type="SUPFAM" id="SSF48452">
    <property type="entry name" value="TPR-like"/>
    <property type="match status" value="1"/>
</dbReference>
<dbReference type="InterPro" id="IPR030865">
    <property type="entry name" value="LapB"/>
</dbReference>
<dbReference type="OrthoDB" id="507476at2"/>
<evidence type="ECO:0000313" key="9">
    <source>
        <dbReference type="Proteomes" id="UP000315577"/>
    </source>
</evidence>
<reference evidence="7 9" key="2">
    <citation type="submission" date="2019-07" db="EMBL/GenBank/DDBJ databases">
        <title>Tepidimonas ignava SPS-1037 draft genome.</title>
        <authorList>
            <person name="Da Costa M.S."/>
            <person name="Froufe H.J.C."/>
            <person name="Egas C."/>
            <person name="Albuquerque L."/>
        </authorList>
    </citation>
    <scope>NUCLEOTIDE SEQUENCE [LARGE SCALE GENOMIC DNA]</scope>
    <source>
        <strain evidence="7 9">SPS-1037</strain>
    </source>
</reference>
<feature type="domain" description="LapB rubredoxin metal binding" evidence="5">
    <location>
        <begin position="351"/>
        <end position="375"/>
    </location>
</feature>
<evidence type="ECO:0000256" key="3">
    <source>
        <dbReference type="ARBA" id="ARBA00022803"/>
    </source>
</evidence>
<dbReference type="Pfam" id="PF13432">
    <property type="entry name" value="TPR_16"/>
    <property type="match status" value="2"/>
</dbReference>
<keyword evidence="1 4" id="KW-0479">Metal-binding</keyword>
<comment type="function">
    <text evidence="4">Modulates cellular lipopolysaccharide (LPS) levels by regulating LpxC, which is involved in lipid A biosynthesis. May act by modulating the proteolytic activity of FtsH towards LpxC. May also coordinate assembly of proteins involved in LPS synthesis at the plasma membrane.</text>
</comment>
<dbReference type="Pfam" id="PF14559">
    <property type="entry name" value="TPR_19"/>
    <property type="match status" value="1"/>
</dbReference>
<keyword evidence="4" id="KW-1003">Cell membrane</keyword>
<feature type="binding site" evidence="4">
    <location>
        <position position="370"/>
    </location>
    <ligand>
        <name>Fe cation</name>
        <dbReference type="ChEBI" id="CHEBI:24875"/>
    </ligand>
</feature>
<evidence type="ECO:0000313" key="7">
    <source>
        <dbReference type="EMBL" id="TSE20025.1"/>
    </source>
</evidence>
<comment type="caution">
    <text evidence="6">The sequence shown here is derived from an EMBL/GenBank/DDBJ whole genome shotgun (WGS) entry which is preliminary data.</text>
</comment>
<dbReference type="GO" id="GO:0005506">
    <property type="term" value="F:iron ion binding"/>
    <property type="evidence" value="ECO:0007669"/>
    <property type="project" value="UniProtKB-UniRule"/>
</dbReference>
<dbReference type="AlphaFoldDB" id="A0A4R3L7D8"/>
<dbReference type="Proteomes" id="UP000315577">
    <property type="component" value="Unassembled WGS sequence"/>
</dbReference>
<organism evidence="6 8">
    <name type="scientific">Tepidimonas ignava</name>
    <dbReference type="NCBI Taxonomy" id="114249"/>
    <lineage>
        <taxon>Bacteria</taxon>
        <taxon>Pseudomonadati</taxon>
        <taxon>Pseudomonadota</taxon>
        <taxon>Betaproteobacteria</taxon>
        <taxon>Burkholderiales</taxon>
        <taxon>Tepidimonas</taxon>
    </lineage>
</organism>
<accession>A0A4R3L7D8</accession>
<comment type="similarity">
    <text evidence="4">Belongs to the LapB family.</text>
</comment>
<dbReference type="InterPro" id="IPR041166">
    <property type="entry name" value="Rubredoxin_2"/>
</dbReference>
<dbReference type="Proteomes" id="UP000295536">
    <property type="component" value="Unassembled WGS sequence"/>
</dbReference>
<keyword evidence="2 4" id="KW-0677">Repeat</keyword>
<keyword evidence="4" id="KW-0472">Membrane</keyword>
<dbReference type="Gene3D" id="1.25.40.10">
    <property type="entry name" value="Tetratricopeptide repeat domain"/>
    <property type="match status" value="2"/>
</dbReference>
<evidence type="ECO:0000256" key="1">
    <source>
        <dbReference type="ARBA" id="ARBA00022723"/>
    </source>
</evidence>
<dbReference type="InterPro" id="IPR019734">
    <property type="entry name" value="TPR_rpt"/>
</dbReference>
<comment type="subcellular location">
    <subcellularLocation>
        <location evidence="4">Cell inner membrane</location>
        <topology evidence="4">Single-pass membrane protein</topology>
        <orientation evidence="4">Cytoplasmic side</orientation>
    </subcellularLocation>
</comment>